<dbReference type="Gene3D" id="3.30.1370.30">
    <property type="match status" value="1"/>
</dbReference>
<evidence type="ECO:0000256" key="7">
    <source>
        <dbReference type="RuleBase" id="RU003660"/>
    </source>
</evidence>
<evidence type="ECO:0000313" key="8">
    <source>
        <dbReference type="EMBL" id="MBC6993068.1"/>
    </source>
</evidence>
<keyword evidence="2 6" id="KW-0689">Ribosomal protein</keyword>
<comment type="caution">
    <text evidence="8">The sequence shown here is derived from an EMBL/GenBank/DDBJ whole genome shotgun (WGS) entry which is preliminary data.</text>
</comment>
<dbReference type="GO" id="GO:0005737">
    <property type="term" value="C:cytoplasm"/>
    <property type="evidence" value="ECO:0007669"/>
    <property type="project" value="UniProtKB-ARBA"/>
</dbReference>
<dbReference type="NCBIfam" id="NF001109">
    <property type="entry name" value="PRK00136.1"/>
    <property type="match status" value="1"/>
</dbReference>
<dbReference type="GO" id="GO:1990904">
    <property type="term" value="C:ribonucleoprotein complex"/>
    <property type="evidence" value="ECO:0007669"/>
    <property type="project" value="UniProtKB-KW"/>
</dbReference>
<sequence>MAVTDPIADFLTRIRNAQIAGHRVVVIPASKTKKRMTEILYDQGYILKYKFDDEAGKGKQGEISIALKYEKDTRRPVIRKLIRVSKPGLRQYVKADSLPRVINGLGIAIVSTSHGLMTEKQARQENVGGEVLCYVY</sequence>
<proteinExistence type="inferred from homology"/>
<dbReference type="GO" id="GO:0006412">
    <property type="term" value="P:translation"/>
    <property type="evidence" value="ECO:0007669"/>
    <property type="project" value="UniProtKB-UniRule"/>
</dbReference>
<evidence type="ECO:0000256" key="5">
    <source>
        <dbReference type="ARBA" id="ARBA00046740"/>
    </source>
</evidence>
<gene>
    <name evidence="6 8" type="primary">rpsH</name>
    <name evidence="8" type="ORF">H9S92_02750</name>
</gene>
<dbReference type="GO" id="GO:0019843">
    <property type="term" value="F:rRNA binding"/>
    <property type="evidence" value="ECO:0007669"/>
    <property type="project" value="UniProtKB-UniRule"/>
</dbReference>
<dbReference type="RefSeq" id="WP_187465193.1">
    <property type="nucleotide sequence ID" value="NZ_JACSIT010000050.1"/>
</dbReference>
<dbReference type="FunFam" id="3.30.1490.10:FF:000001">
    <property type="entry name" value="30S ribosomal protein S8"/>
    <property type="match status" value="1"/>
</dbReference>
<keyword evidence="6" id="KW-0699">rRNA-binding</keyword>
<dbReference type="InterPro" id="IPR035987">
    <property type="entry name" value="Ribosomal_uS8_sf"/>
</dbReference>
<dbReference type="InterPro" id="IPR047863">
    <property type="entry name" value="Ribosomal_uS8_CS"/>
</dbReference>
<dbReference type="EMBL" id="JACSIT010000050">
    <property type="protein sequence ID" value="MBC6993068.1"/>
    <property type="molecule type" value="Genomic_DNA"/>
</dbReference>
<dbReference type="HAMAP" id="MF_01302_B">
    <property type="entry name" value="Ribosomal_uS8_B"/>
    <property type="match status" value="1"/>
</dbReference>
<dbReference type="Proteomes" id="UP000650081">
    <property type="component" value="Unassembled WGS sequence"/>
</dbReference>
<accession>A0A923PFA5</accession>
<evidence type="ECO:0000256" key="6">
    <source>
        <dbReference type="HAMAP-Rule" id="MF_01302"/>
    </source>
</evidence>
<evidence type="ECO:0000313" key="9">
    <source>
        <dbReference type="Proteomes" id="UP000650081"/>
    </source>
</evidence>
<protein>
    <recommendedName>
        <fullName evidence="4 6">Small ribosomal subunit protein uS8</fullName>
    </recommendedName>
</protein>
<organism evidence="8 9">
    <name type="scientific">Neolewinella lacunae</name>
    <dbReference type="NCBI Taxonomy" id="1517758"/>
    <lineage>
        <taxon>Bacteria</taxon>
        <taxon>Pseudomonadati</taxon>
        <taxon>Bacteroidota</taxon>
        <taxon>Saprospiria</taxon>
        <taxon>Saprospirales</taxon>
        <taxon>Lewinellaceae</taxon>
        <taxon>Neolewinella</taxon>
    </lineage>
</organism>
<dbReference type="Pfam" id="PF00410">
    <property type="entry name" value="Ribosomal_S8"/>
    <property type="match status" value="1"/>
</dbReference>
<keyword evidence="3 6" id="KW-0687">Ribonucleoprotein</keyword>
<dbReference type="PROSITE" id="PS00053">
    <property type="entry name" value="RIBOSOMAL_S8"/>
    <property type="match status" value="1"/>
</dbReference>
<dbReference type="Gene3D" id="3.30.1490.10">
    <property type="match status" value="1"/>
</dbReference>
<dbReference type="GO" id="GO:0005840">
    <property type="term" value="C:ribosome"/>
    <property type="evidence" value="ECO:0007669"/>
    <property type="project" value="UniProtKB-KW"/>
</dbReference>
<keyword evidence="6" id="KW-0694">RNA-binding</keyword>
<dbReference type="InterPro" id="IPR000630">
    <property type="entry name" value="Ribosomal_uS8"/>
</dbReference>
<evidence type="ECO:0000256" key="1">
    <source>
        <dbReference type="ARBA" id="ARBA00006471"/>
    </source>
</evidence>
<comment type="function">
    <text evidence="6">One of the primary rRNA binding proteins, it binds directly to 16S rRNA central domain where it helps coordinate assembly of the platform of the 30S subunit.</text>
</comment>
<name>A0A923PFA5_9BACT</name>
<keyword evidence="9" id="KW-1185">Reference proteome</keyword>
<dbReference type="AlphaFoldDB" id="A0A923PFA5"/>
<dbReference type="GO" id="GO:0003735">
    <property type="term" value="F:structural constituent of ribosome"/>
    <property type="evidence" value="ECO:0007669"/>
    <property type="project" value="InterPro"/>
</dbReference>
<evidence type="ECO:0000256" key="2">
    <source>
        <dbReference type="ARBA" id="ARBA00022980"/>
    </source>
</evidence>
<evidence type="ECO:0000256" key="4">
    <source>
        <dbReference type="ARBA" id="ARBA00035258"/>
    </source>
</evidence>
<reference evidence="8" key="1">
    <citation type="submission" date="2020-08" db="EMBL/GenBank/DDBJ databases">
        <title>Lewinella bacteria from marine environments.</title>
        <authorList>
            <person name="Zhong Y."/>
        </authorList>
    </citation>
    <scope>NUCLEOTIDE SEQUENCE</scope>
    <source>
        <strain evidence="8">KCTC 42187</strain>
    </source>
</reference>
<dbReference type="SUPFAM" id="SSF56047">
    <property type="entry name" value="Ribosomal protein S8"/>
    <property type="match status" value="1"/>
</dbReference>
<evidence type="ECO:0000256" key="3">
    <source>
        <dbReference type="ARBA" id="ARBA00023274"/>
    </source>
</evidence>
<comment type="subunit">
    <text evidence="5 6">Part of the 30S ribosomal subunit. Contacts proteins S5 and S12.</text>
</comment>
<comment type="similarity">
    <text evidence="1 6 7">Belongs to the universal ribosomal protein uS8 family.</text>
</comment>
<dbReference type="PANTHER" id="PTHR11758">
    <property type="entry name" value="40S RIBOSOMAL PROTEIN S15A"/>
    <property type="match status" value="1"/>
</dbReference>